<dbReference type="EMBL" id="CP054492">
    <property type="protein sequence ID" value="QOY52215.1"/>
    <property type="molecule type" value="Genomic_DNA"/>
</dbReference>
<keyword evidence="4" id="KW-1185">Reference proteome</keyword>
<evidence type="ECO:0000256" key="2">
    <source>
        <dbReference type="SAM" id="SignalP"/>
    </source>
</evidence>
<reference evidence="3 4" key="1">
    <citation type="submission" date="2020-05" db="EMBL/GenBank/DDBJ databases">
        <title>Sulfurimonas marisnigri, sp. nov., and Sulfurimonas baltica, sp. nov., manganese oxide reducing chemolithoautotrophs of the class Epsilonproteobacteria isolated from the pelagic redoxclines of the Black and Baltic Seas and emended description of the genus Sulfurimonas.</title>
        <authorList>
            <person name="Henkel J.V."/>
            <person name="Laudan C."/>
            <person name="Werner J."/>
            <person name="Neu T."/>
            <person name="Plewe S."/>
            <person name="Sproer C."/>
            <person name="Bunk B."/>
            <person name="Schulz-Vogt H.N."/>
        </authorList>
    </citation>
    <scope>NUCLEOTIDE SEQUENCE [LARGE SCALE GENOMIC DNA]</scope>
    <source>
        <strain evidence="3 4">GD2</strain>
    </source>
</reference>
<dbReference type="RefSeq" id="WP_194370039.1">
    <property type="nucleotide sequence ID" value="NZ_CP054492.1"/>
</dbReference>
<keyword evidence="2" id="KW-0732">Signal</keyword>
<keyword evidence="1" id="KW-0175">Coiled coil</keyword>
<sequence length="484" mass="53269">MKKVMKLSLAASILALAMNANASDDINSKIDSLQKQINELKNSQLDVNDELEERIDEVETLTMTDKIQFGLDFRTQMNNFDAKDATGKSSKDNNLWTNRLRLNLSSQMTDDMKFKARLSMYKNWAGDGVGNINTMSNVDMIQGRRPNDSTLFVERAYVDWTAIKGDIPVTFTIGRGPTSDGPSHQYKDNGVRKATYSALSFDAIADSIVATLNLQKVSGVNGMSLRLAYGKGSQDSQPGSYVGNHLGDAMEDMNYYGTFFETGLGMEGSLLQLSTLLTKDVVAMTPGNASIGDLQLSTAMLEFTNIKSTGIDFFAHYAVSKVKPNGAYGLMDPKSPISMTNPPMGFLTNTPGDTSTKSGNAFWVGTRYTMPFESMNNPRIGIEYNKGSKNWFNFTQASNSLTNKLAARGDAIEVYYIQPINRFAHIRIGAEMIDYDYTMSGFQVGAPMSMSQANQAATMMGVTGFQMGAIDKLSNYYLVFNVTY</sequence>
<feature type="coiled-coil region" evidence="1">
    <location>
        <begin position="23"/>
        <end position="61"/>
    </location>
</feature>
<evidence type="ECO:0000256" key="1">
    <source>
        <dbReference type="SAM" id="Coils"/>
    </source>
</evidence>
<evidence type="ECO:0000313" key="4">
    <source>
        <dbReference type="Proteomes" id="UP000593994"/>
    </source>
</evidence>
<accession>A0A7S7RN99</accession>
<feature type="chain" id="PRO_5032430011" evidence="2">
    <location>
        <begin position="23"/>
        <end position="484"/>
    </location>
</feature>
<dbReference type="Pfam" id="PF11853">
    <property type="entry name" value="DUF3373"/>
    <property type="match status" value="1"/>
</dbReference>
<name>A0A7S7RN99_9BACT</name>
<proteinExistence type="predicted"/>
<protein>
    <submittedName>
        <fullName evidence="3">DUF3373 family protein</fullName>
    </submittedName>
</protein>
<gene>
    <name evidence="3" type="ORF">HUE88_00515</name>
</gene>
<dbReference type="InterPro" id="IPR021803">
    <property type="entry name" value="DUF3373"/>
</dbReference>
<dbReference type="Proteomes" id="UP000593994">
    <property type="component" value="Chromosome"/>
</dbReference>
<evidence type="ECO:0000313" key="3">
    <source>
        <dbReference type="EMBL" id="QOY52215.1"/>
    </source>
</evidence>
<feature type="signal peptide" evidence="2">
    <location>
        <begin position="1"/>
        <end position="22"/>
    </location>
</feature>
<dbReference type="KEGG" id="sbal:HUE88_00515"/>
<organism evidence="3 4">
    <name type="scientific">Candidatus Sulfurimonas baltica</name>
    <dbReference type="NCBI Taxonomy" id="2740404"/>
    <lineage>
        <taxon>Bacteria</taxon>
        <taxon>Pseudomonadati</taxon>
        <taxon>Campylobacterota</taxon>
        <taxon>Epsilonproteobacteria</taxon>
        <taxon>Campylobacterales</taxon>
        <taxon>Sulfurimonadaceae</taxon>
        <taxon>Sulfurimonas</taxon>
    </lineage>
</organism>
<dbReference type="AlphaFoldDB" id="A0A7S7RN99"/>